<sequence>MKAKFDICLDRESLTHATIPQPNLSLSSPPRLWMPTWTSRYPQSTTYGHTHWKIRDPVRSPIDKPMRAGLVVGSVTTSEYLVFGDLFGLHMGHDLHLSTDLELFIAKLHLITGEFHSLFLRKPSEALTIGAIDLRMGVFPPRPAMTCETPFPFWQPSWKPFPQELAAVAAVFRVPFSSASSLTSSNTTNHNNYHCRRKTRRITQNRFGSNFQHAMWLSTNHSSQPLGPSSGTIRYFVLAKPKKMRSLFCFFTNSSSRVQKRQVTGLGRVQEKANIGQADTNARLPLPNGPRPVRFPWYDCVAPDGWQRFFIGDNVGMVTEPRPVCYRNHTSLHPEIRQLVFQWYKQLAMRRLARSPPKMSPCGRQSATMVLNRSKSTSDRHFAYFILGSQSTDPQLMVLLFLTTKYLVRYQFSILTHQGNESHLRWVVAESNMFTLQPKGGSFFCKILQDDLFPLHLQCIMGVSPSSSCFFLQGIGQGKTRDIAIEASTHITGAAGPGPRNLLPVHKSGPEPSRNARKAKSQNDMVDPVVSLETWSLLMAIARCSMQIHLQTRHSYDRLAKLGVSCQGGSTSKDRFKIFINLLLKRSPPPATIFGIHMAFIDPSSGFGTLMLVTGLPSDDDRHAPARQHGGRSVLAGSAGRISRVPTVEQFCPVLDITLLLGSILRWARAIGNLHSKSPLLQLGTKLSHGASHTRVVALGSVSLAREIIGLNSMTDPSNNFCNDQQASHAVFPGPICLQNRPLRSSPSVTAQASQFAGLSLNVEVFDLRLTRPKRLATSFRGLPKTSLSSFPVLPTYSELSSRKSRLSSKFDEVLHLDQFTLPVIFAAAAMCLIDVHHKLRSGHGIPDAVNRIQAIASRCSIHVRVEPEYAGLCRKMSKISAECLHPSLARILARMIASMRRPQGAVVGVVFQQCLPEPLTMSKVGLLRYGTSLVQPLVMATMARLGRWLRCSSTATPVSIDLRKAPIVQVVEAPHGDEMLWGIAVDIRPCRQGISQQPMPLEDLLLARRSSTAQRGFIVTYPRDDLHTLMRHRIKAQIRAAGTGYCREGIACLQPVNSKVPRPLPAGGNLGPPSPHWGRGSLESGTFGFGPLCDSSVFLRANSPSLWPSTDHQQTSSFGERIAISGGLRRSETIMAEVALIPPAAAQSCIMADCLTRHFDQPKQHTLPLELPDTWDLVGCALLHLQSNVRTVGGQGKPPTLLASLLPHSPPPTYGYRQQVLRKDTPISLASSHESTAELSQALRSPESVKDNLLTTPGGRGCGAGLEASLRPCSDEYPYANLEAMSQDPRLISCYFGSGGSPLVNLGCLLKLLVCSTWQVDKGVSTKHTFNNLAHARGSKQTATQVNSEYRDGLSPEAPRRRSNARKELVVTKTDIFAPVSGSGEEDAGSVRLWKLRWTADLKATPGRAVLLREEAKEAVSFAFRMNIQYYPARVRKISWLDSDLQQNVRQIHNVHHLDLSPRETTLALENRMKDFELRHAVPTDEGLPANRCAVGVFYLRPAAENANGLTCGGSSSLFDGQQQQAMGRIQGTAVASEPSGFVEKRKRGNDKTNLRPNTPGWLDRCTPPHGLRAFLALSRATCASRET</sequence>
<dbReference type="KEGG" id="clup:CLUP02_01388"/>
<proteinExistence type="predicted"/>
<dbReference type="GeneID" id="73335439"/>
<dbReference type="Proteomes" id="UP000830671">
    <property type="component" value="Chromosome 1"/>
</dbReference>
<reference evidence="2" key="1">
    <citation type="journal article" date="2021" name="Mol. Plant Microbe Interact.">
        <title>Complete Genome Sequence of the Plant-Pathogenic Fungus Colletotrichum lupini.</title>
        <authorList>
            <person name="Baroncelli R."/>
            <person name="Pensec F."/>
            <person name="Da Lio D."/>
            <person name="Boufleur T."/>
            <person name="Vicente I."/>
            <person name="Sarrocco S."/>
            <person name="Picot A."/>
            <person name="Baraldi E."/>
            <person name="Sukno S."/>
            <person name="Thon M."/>
            <person name="Le Floch G."/>
        </authorList>
    </citation>
    <scope>NUCLEOTIDE SEQUENCE</scope>
    <source>
        <strain evidence="2">IMI 504893</strain>
    </source>
</reference>
<feature type="region of interest" description="Disordered" evidence="1">
    <location>
        <begin position="1536"/>
        <end position="1563"/>
    </location>
</feature>
<accession>A0A9Q8W986</accession>
<evidence type="ECO:0000313" key="2">
    <source>
        <dbReference type="EMBL" id="UQC74736.1"/>
    </source>
</evidence>
<dbReference type="EMBL" id="CP019471">
    <property type="protein sequence ID" value="UQC74736.1"/>
    <property type="molecule type" value="Genomic_DNA"/>
</dbReference>
<organism evidence="2 3">
    <name type="scientific">Colletotrichum lupini</name>
    <dbReference type="NCBI Taxonomy" id="145971"/>
    <lineage>
        <taxon>Eukaryota</taxon>
        <taxon>Fungi</taxon>
        <taxon>Dikarya</taxon>
        <taxon>Ascomycota</taxon>
        <taxon>Pezizomycotina</taxon>
        <taxon>Sordariomycetes</taxon>
        <taxon>Hypocreomycetidae</taxon>
        <taxon>Glomerellales</taxon>
        <taxon>Glomerellaceae</taxon>
        <taxon>Colletotrichum</taxon>
        <taxon>Colletotrichum acutatum species complex</taxon>
    </lineage>
</organism>
<keyword evidence="3" id="KW-1185">Reference proteome</keyword>
<feature type="compositionally biased region" description="Basic and acidic residues" evidence="1">
    <location>
        <begin position="1350"/>
        <end position="1366"/>
    </location>
</feature>
<dbReference type="RefSeq" id="XP_049136386.1">
    <property type="nucleotide sequence ID" value="XM_049280429.1"/>
</dbReference>
<name>A0A9Q8W986_9PEZI</name>
<evidence type="ECO:0000256" key="1">
    <source>
        <dbReference type="SAM" id="MobiDB-lite"/>
    </source>
</evidence>
<feature type="compositionally biased region" description="Polar residues" evidence="1">
    <location>
        <begin position="1340"/>
        <end position="1349"/>
    </location>
</feature>
<gene>
    <name evidence="2" type="ORF">CLUP02_01388</name>
</gene>
<protein>
    <submittedName>
        <fullName evidence="2">Uncharacterized protein</fullName>
    </submittedName>
</protein>
<feature type="region of interest" description="Disordered" evidence="1">
    <location>
        <begin position="495"/>
        <end position="523"/>
    </location>
</feature>
<evidence type="ECO:0000313" key="3">
    <source>
        <dbReference type="Proteomes" id="UP000830671"/>
    </source>
</evidence>
<feature type="region of interest" description="Disordered" evidence="1">
    <location>
        <begin position="1339"/>
        <end position="1366"/>
    </location>
</feature>